<proteinExistence type="predicted"/>
<evidence type="ECO:0000313" key="1">
    <source>
        <dbReference type="EMBL" id="JAS82152.1"/>
    </source>
</evidence>
<protein>
    <submittedName>
        <fullName evidence="1">Uncharacterized protein</fullName>
    </submittedName>
</protein>
<accession>A0A1B6I5F8</accession>
<name>A0A1B6I5F8_9HEMI</name>
<gene>
    <name evidence="1" type="ORF">g.34788</name>
</gene>
<organism evidence="1">
    <name type="scientific">Homalodisca liturata</name>
    <dbReference type="NCBI Taxonomy" id="320908"/>
    <lineage>
        <taxon>Eukaryota</taxon>
        <taxon>Metazoa</taxon>
        <taxon>Ecdysozoa</taxon>
        <taxon>Arthropoda</taxon>
        <taxon>Hexapoda</taxon>
        <taxon>Insecta</taxon>
        <taxon>Pterygota</taxon>
        <taxon>Neoptera</taxon>
        <taxon>Paraneoptera</taxon>
        <taxon>Hemiptera</taxon>
        <taxon>Auchenorrhyncha</taxon>
        <taxon>Membracoidea</taxon>
        <taxon>Cicadellidae</taxon>
        <taxon>Cicadellinae</taxon>
        <taxon>Proconiini</taxon>
        <taxon>Homalodisca</taxon>
    </lineage>
</organism>
<dbReference type="AlphaFoldDB" id="A0A1B6I5F8"/>
<sequence>MGDQVVRVGYYCGELRRRLFREHLGLMDQESGSETVDLSDPVSADFYHNVWRATAQSNTDIFEKVFNCIPTDQVTDFQSLRTYQERINLHCSDPGSAAKLLQDIKGHLVMLPLNFLRNEILTPNPSSVNGMMPTTLWT</sequence>
<dbReference type="EMBL" id="GECU01025554">
    <property type="protein sequence ID" value="JAS82152.1"/>
    <property type="molecule type" value="Transcribed_RNA"/>
</dbReference>
<reference evidence="1" key="1">
    <citation type="submission" date="2015-11" db="EMBL/GenBank/DDBJ databases">
        <title>De novo transcriptome assembly of four potential Pierce s Disease insect vectors from Arizona vineyards.</title>
        <authorList>
            <person name="Tassone E.E."/>
        </authorList>
    </citation>
    <scope>NUCLEOTIDE SEQUENCE</scope>
</reference>